<evidence type="ECO:0000313" key="1">
    <source>
        <dbReference type="EMBL" id="AYV84128.1"/>
    </source>
</evidence>
<dbReference type="Pfam" id="PF13540">
    <property type="entry name" value="RCC1_2"/>
    <property type="match status" value="4"/>
</dbReference>
<gene>
    <name evidence="1" type="ORF">Hyperionvirus18_4</name>
</gene>
<dbReference type="PROSITE" id="PS50012">
    <property type="entry name" value="RCC1_3"/>
    <property type="match status" value="3"/>
</dbReference>
<dbReference type="InterPro" id="IPR000408">
    <property type="entry name" value="Reg_chr_condens"/>
</dbReference>
<dbReference type="PANTHER" id="PTHR45982:SF1">
    <property type="entry name" value="REGULATOR OF CHROMOSOME CONDENSATION"/>
    <property type="match status" value="1"/>
</dbReference>
<dbReference type="InterPro" id="IPR009091">
    <property type="entry name" value="RCC1/BLIP-II"/>
</dbReference>
<dbReference type="EMBL" id="MK072400">
    <property type="protein sequence ID" value="AYV84128.1"/>
    <property type="molecule type" value="Genomic_DNA"/>
</dbReference>
<reference evidence="1" key="1">
    <citation type="submission" date="2018-10" db="EMBL/GenBank/DDBJ databases">
        <title>Hidden diversity of soil giant viruses.</title>
        <authorList>
            <person name="Schulz F."/>
            <person name="Alteio L."/>
            <person name="Goudeau D."/>
            <person name="Ryan E.M."/>
            <person name="Malmstrom R.R."/>
            <person name="Blanchard J."/>
            <person name="Woyke T."/>
        </authorList>
    </citation>
    <scope>NUCLEOTIDE SEQUENCE</scope>
    <source>
        <strain evidence="1">HYV1</strain>
    </source>
</reference>
<dbReference type="PRINTS" id="PR00633">
    <property type="entry name" value="RCCNDNSATION"/>
</dbReference>
<dbReference type="SUPFAM" id="SSF50985">
    <property type="entry name" value="RCC1/BLIP-II"/>
    <property type="match status" value="2"/>
</dbReference>
<name>A0A3G5AA45_9VIRU</name>
<accession>A0A3G5AA45</accession>
<proteinExistence type="predicted"/>
<organism evidence="1">
    <name type="scientific">Hyperionvirus sp</name>
    <dbReference type="NCBI Taxonomy" id="2487770"/>
    <lineage>
        <taxon>Viruses</taxon>
        <taxon>Varidnaviria</taxon>
        <taxon>Bamfordvirae</taxon>
        <taxon>Nucleocytoviricota</taxon>
        <taxon>Megaviricetes</taxon>
        <taxon>Imitervirales</taxon>
        <taxon>Mimiviridae</taxon>
        <taxon>Klosneuvirinae</taxon>
    </lineage>
</organism>
<sequence length="434" mass="48398">MNFSLEYERHSSTNEEIMRIYSNHCFKEKSTIACSHATTIIIFPDTTMGCGDNSSGQLGFGDKQNQAVFAEIPGISKNIVSVIPSIFSIFIRLTDGTVMSSGTHYCGELTQRIFHVQNSFQKIKNHPEKNIVEMAYGRNHTIIRLLDGTLMGCGYNEYGQLGMGHYRTTPELEFITISELPTNIVQVIAIYDWTILRLSDGTLMSCGDNRFGNLGLGDTITRNTFSKIHGIPKNIAKVTSVQNHTIIRLTDGTLMVCGENDDGQLGVGDYLPRHSFVKIKEIPKNIEEVICNPYHTIIRLTDGTLMHSGADIGEIDSYRIKNKFTEIKNIPKNIAKIISGRFHTIIMLTDGTLMGCGRNTYGQLGMGDFTSRNSFEEIPEIPKNIAEVVCGYTHTIIRLRNGTIMSCGKNKHGQLGLADNINRLSFTIVDIKKR</sequence>
<protein>
    <submittedName>
        <fullName evidence="1">Chromosome condensation regulator</fullName>
    </submittedName>
</protein>
<dbReference type="PANTHER" id="PTHR45982">
    <property type="entry name" value="REGULATOR OF CHROMOSOME CONDENSATION"/>
    <property type="match status" value="1"/>
</dbReference>
<dbReference type="Gene3D" id="2.130.10.30">
    <property type="entry name" value="Regulator of chromosome condensation 1/beta-lactamase-inhibitor protein II"/>
    <property type="match status" value="3"/>
</dbReference>
<dbReference type="InterPro" id="IPR051553">
    <property type="entry name" value="Ran_GTPase-activating"/>
</dbReference>